<feature type="transmembrane region" description="Helical" evidence="5">
    <location>
        <begin position="244"/>
        <end position="270"/>
    </location>
</feature>
<evidence type="ECO:0000259" key="6">
    <source>
        <dbReference type="Pfam" id="PF04893"/>
    </source>
</evidence>
<evidence type="ECO:0000256" key="5">
    <source>
        <dbReference type="SAM" id="Phobius"/>
    </source>
</evidence>
<keyword evidence="2 5" id="KW-0812">Transmembrane</keyword>
<comment type="subcellular location">
    <subcellularLocation>
        <location evidence="1">Membrane</location>
        <topology evidence="1">Multi-pass membrane protein</topology>
    </subcellularLocation>
</comment>
<dbReference type="EMBL" id="OJIN01000117">
    <property type="protein sequence ID" value="SPD73906.1"/>
    <property type="molecule type" value="Genomic_DNA"/>
</dbReference>
<dbReference type="Pfam" id="PF13717">
    <property type="entry name" value="Zn_ribbon_4"/>
    <property type="match status" value="1"/>
</dbReference>
<evidence type="ECO:0000256" key="1">
    <source>
        <dbReference type="ARBA" id="ARBA00004141"/>
    </source>
</evidence>
<dbReference type="GO" id="GO:0016020">
    <property type="term" value="C:membrane"/>
    <property type="evidence" value="ECO:0007669"/>
    <property type="project" value="UniProtKB-SubCell"/>
</dbReference>
<dbReference type="Pfam" id="PF04893">
    <property type="entry name" value="Yip1"/>
    <property type="match status" value="1"/>
</dbReference>
<evidence type="ECO:0000313" key="8">
    <source>
        <dbReference type="EMBL" id="SPD73906.1"/>
    </source>
</evidence>
<feature type="transmembrane region" description="Helical" evidence="5">
    <location>
        <begin position="207"/>
        <end position="232"/>
    </location>
</feature>
<keyword evidence="4 5" id="KW-0472">Membrane</keyword>
<sequence>MAVALTCPYCSFSKNIPEEKIPPNAKSATCPRCGQRFTLSYKDGMITTEKTTAGEFRQENGQSLKDNPISTGSPWEDRSTLGLWQAIYQTIKAVMFSPDKFFSGLNYNAGFREPLAFGMLTGSIGAMFSIFWQFLMVSGGFMSIGNAFVGQFTFGVLFLITLVFAPILVIAAIFISTAVWHLFLLLLRGADNGFEATFRVVTYSHALQVLGLIPLIGGWISLVWQLIVQIVGLREIHGTSYLKVFFALIIPAAIVFFFVVAVIILVVFFLGRQQVGQMWQ</sequence>
<dbReference type="InterPro" id="IPR011723">
    <property type="entry name" value="Znf/thioredoxin_put"/>
</dbReference>
<dbReference type="InterPro" id="IPR006977">
    <property type="entry name" value="Yip1_dom"/>
</dbReference>
<dbReference type="AlphaFoldDB" id="A0A445MWN7"/>
<evidence type="ECO:0000259" key="7">
    <source>
        <dbReference type="Pfam" id="PF13717"/>
    </source>
</evidence>
<feature type="transmembrane region" description="Helical" evidence="5">
    <location>
        <begin position="115"/>
        <end position="134"/>
    </location>
</feature>
<accession>A0A445MWN7</accession>
<evidence type="ECO:0008006" key="9">
    <source>
        <dbReference type="Google" id="ProtNLM"/>
    </source>
</evidence>
<evidence type="ECO:0000256" key="2">
    <source>
        <dbReference type="ARBA" id="ARBA00022692"/>
    </source>
</evidence>
<organism evidence="8">
    <name type="scientific">uncultured Desulfobacterium sp</name>
    <dbReference type="NCBI Taxonomy" id="201089"/>
    <lineage>
        <taxon>Bacteria</taxon>
        <taxon>Pseudomonadati</taxon>
        <taxon>Thermodesulfobacteriota</taxon>
        <taxon>Desulfobacteria</taxon>
        <taxon>Desulfobacterales</taxon>
        <taxon>Desulfobacteriaceae</taxon>
        <taxon>Desulfobacterium</taxon>
        <taxon>environmental samples</taxon>
    </lineage>
</organism>
<keyword evidence="3 5" id="KW-1133">Transmembrane helix</keyword>
<feature type="transmembrane region" description="Helical" evidence="5">
    <location>
        <begin position="154"/>
        <end position="187"/>
    </location>
</feature>
<evidence type="ECO:0000256" key="3">
    <source>
        <dbReference type="ARBA" id="ARBA00022989"/>
    </source>
</evidence>
<feature type="domain" description="Zinc finger/thioredoxin putative" evidence="7">
    <location>
        <begin position="6"/>
        <end position="38"/>
    </location>
</feature>
<dbReference type="NCBIfam" id="TIGR02098">
    <property type="entry name" value="MJ0042_CXXC"/>
    <property type="match status" value="1"/>
</dbReference>
<evidence type="ECO:0000256" key="4">
    <source>
        <dbReference type="ARBA" id="ARBA00023136"/>
    </source>
</evidence>
<feature type="domain" description="Yip1" evidence="6">
    <location>
        <begin position="93"/>
        <end position="262"/>
    </location>
</feature>
<reference evidence="8" key="1">
    <citation type="submission" date="2018-01" db="EMBL/GenBank/DDBJ databases">
        <authorList>
            <person name="Regsiter A."/>
            <person name="William W."/>
        </authorList>
    </citation>
    <scope>NUCLEOTIDE SEQUENCE</scope>
    <source>
        <strain evidence="8">TRIP AH-1</strain>
    </source>
</reference>
<gene>
    <name evidence="8" type="ORF">PITCH_A2030050</name>
</gene>
<protein>
    <recommendedName>
        <fullName evidence="9">Yip1 domain-containing protein</fullName>
    </recommendedName>
</protein>
<proteinExistence type="predicted"/>
<name>A0A445MWN7_9BACT</name>